<evidence type="ECO:0000313" key="2">
    <source>
        <dbReference type="EMBL" id="MBW0551311.1"/>
    </source>
</evidence>
<gene>
    <name evidence="2" type="ORF">O181_091026</name>
</gene>
<sequence length="316" mass="36172">MFLSNSKGWLFFLPSTKEFLTSVWEEFPNSTKLSKAFRKWSLPWAPKQTRPEGNMDISFVVKNLFLSSFKSKGTVECQDKADSDLLITTPTVSTPRTFQKDISLPIKAKWKEEHGVYEILPLPQEIHVLGGGWVFVKKPGSDGAPICFKASFFSHGNGKVEGEYRKTFSPTATLTSLHLIFTMAGLKKWCINTFDFVAVYLNSRINNDIWVRLPEGLRFQLHKDLYGTKQAGYCWWKCVATRLTTLGYTASNLDKSLYVHVSRKVMIWLHVDDGTVASEDKELMQELCHKLGMLFRLKCEDGVDILTMKDVYELRQ</sequence>
<evidence type="ECO:0000259" key="1">
    <source>
        <dbReference type="Pfam" id="PF07727"/>
    </source>
</evidence>
<feature type="domain" description="Reverse transcriptase Ty1/copia-type" evidence="1">
    <location>
        <begin position="116"/>
        <end position="298"/>
    </location>
</feature>
<comment type="caution">
    <text evidence="2">The sequence shown here is derived from an EMBL/GenBank/DDBJ whole genome shotgun (WGS) entry which is preliminary data.</text>
</comment>
<dbReference type="OrthoDB" id="2796020at2759"/>
<dbReference type="InterPro" id="IPR013103">
    <property type="entry name" value="RVT_2"/>
</dbReference>
<organism evidence="2 3">
    <name type="scientific">Austropuccinia psidii MF-1</name>
    <dbReference type="NCBI Taxonomy" id="1389203"/>
    <lineage>
        <taxon>Eukaryota</taxon>
        <taxon>Fungi</taxon>
        <taxon>Dikarya</taxon>
        <taxon>Basidiomycota</taxon>
        <taxon>Pucciniomycotina</taxon>
        <taxon>Pucciniomycetes</taxon>
        <taxon>Pucciniales</taxon>
        <taxon>Sphaerophragmiaceae</taxon>
        <taxon>Austropuccinia</taxon>
    </lineage>
</organism>
<dbReference type="Pfam" id="PF07727">
    <property type="entry name" value="RVT_2"/>
    <property type="match status" value="1"/>
</dbReference>
<proteinExistence type="predicted"/>
<accession>A0A9Q3IWQ2</accession>
<keyword evidence="3" id="KW-1185">Reference proteome</keyword>
<dbReference type="Proteomes" id="UP000765509">
    <property type="component" value="Unassembled WGS sequence"/>
</dbReference>
<dbReference type="AlphaFoldDB" id="A0A9Q3IWQ2"/>
<protein>
    <recommendedName>
        <fullName evidence="1">Reverse transcriptase Ty1/copia-type domain-containing protein</fullName>
    </recommendedName>
</protein>
<dbReference type="EMBL" id="AVOT02057147">
    <property type="protein sequence ID" value="MBW0551311.1"/>
    <property type="molecule type" value="Genomic_DNA"/>
</dbReference>
<reference evidence="2" key="1">
    <citation type="submission" date="2021-03" db="EMBL/GenBank/DDBJ databases">
        <title>Draft genome sequence of rust myrtle Austropuccinia psidii MF-1, a brazilian biotype.</title>
        <authorList>
            <person name="Quecine M.C."/>
            <person name="Pachon D.M.R."/>
            <person name="Bonatelli M.L."/>
            <person name="Correr F.H."/>
            <person name="Franceschini L.M."/>
            <person name="Leite T.F."/>
            <person name="Margarido G.R.A."/>
            <person name="Almeida C.A."/>
            <person name="Ferrarezi J.A."/>
            <person name="Labate C.A."/>
        </authorList>
    </citation>
    <scope>NUCLEOTIDE SEQUENCE</scope>
    <source>
        <strain evidence="2">MF-1</strain>
    </source>
</reference>
<evidence type="ECO:0000313" key="3">
    <source>
        <dbReference type="Proteomes" id="UP000765509"/>
    </source>
</evidence>
<name>A0A9Q3IWQ2_9BASI</name>